<gene>
    <name evidence="8" type="ORF">E6K72_09345</name>
</gene>
<dbReference type="PIRSF" id="PIRSF006603">
    <property type="entry name" value="DinF"/>
    <property type="match status" value="1"/>
</dbReference>
<feature type="transmembrane region" description="Helical" evidence="7">
    <location>
        <begin position="45"/>
        <end position="74"/>
    </location>
</feature>
<dbReference type="AlphaFoldDB" id="A0A538SLN8"/>
<protein>
    <submittedName>
        <fullName evidence="8">MATE family efflux transporter</fullName>
    </submittedName>
</protein>
<feature type="transmembrane region" description="Helical" evidence="7">
    <location>
        <begin position="164"/>
        <end position="185"/>
    </location>
</feature>
<evidence type="ECO:0000256" key="5">
    <source>
        <dbReference type="ARBA" id="ARBA00022989"/>
    </source>
</evidence>
<feature type="transmembrane region" description="Helical" evidence="7">
    <location>
        <begin position="280"/>
        <end position="299"/>
    </location>
</feature>
<keyword evidence="5 7" id="KW-1133">Transmembrane helix</keyword>
<dbReference type="GO" id="GO:0005886">
    <property type="term" value="C:plasma membrane"/>
    <property type="evidence" value="ECO:0007669"/>
    <property type="project" value="UniProtKB-SubCell"/>
</dbReference>
<dbReference type="GO" id="GO:0015297">
    <property type="term" value="F:antiporter activity"/>
    <property type="evidence" value="ECO:0007669"/>
    <property type="project" value="InterPro"/>
</dbReference>
<keyword evidence="6 7" id="KW-0472">Membrane</keyword>
<keyword evidence="4 7" id="KW-0812">Transmembrane</keyword>
<feature type="transmembrane region" description="Helical" evidence="7">
    <location>
        <begin position="415"/>
        <end position="435"/>
    </location>
</feature>
<dbReference type="InterPro" id="IPR048279">
    <property type="entry name" value="MdtK-like"/>
</dbReference>
<keyword evidence="2" id="KW-0813">Transport</keyword>
<evidence type="ECO:0000313" key="8">
    <source>
        <dbReference type="EMBL" id="TMQ52288.1"/>
    </source>
</evidence>
<dbReference type="InterPro" id="IPR052031">
    <property type="entry name" value="Membrane_Transporter-Flippase"/>
</dbReference>
<reference evidence="8 9" key="1">
    <citation type="journal article" date="2019" name="Nat. Microbiol.">
        <title>Mediterranean grassland soil C-N compound turnover is dependent on rainfall and depth, and is mediated by genomically divergent microorganisms.</title>
        <authorList>
            <person name="Diamond S."/>
            <person name="Andeer P.F."/>
            <person name="Li Z."/>
            <person name="Crits-Christoph A."/>
            <person name="Burstein D."/>
            <person name="Anantharaman K."/>
            <person name="Lane K.R."/>
            <person name="Thomas B.C."/>
            <person name="Pan C."/>
            <person name="Northen T.R."/>
            <person name="Banfield J.F."/>
        </authorList>
    </citation>
    <scope>NUCLEOTIDE SEQUENCE [LARGE SCALE GENOMIC DNA]</scope>
    <source>
        <strain evidence="8">WS_2</strain>
    </source>
</reference>
<name>A0A538SLN8_UNCEI</name>
<dbReference type="InterPro" id="IPR002528">
    <property type="entry name" value="MATE_fam"/>
</dbReference>
<feature type="transmembrane region" description="Helical" evidence="7">
    <location>
        <begin position="319"/>
        <end position="340"/>
    </location>
</feature>
<evidence type="ECO:0000256" key="6">
    <source>
        <dbReference type="ARBA" id="ARBA00023136"/>
    </source>
</evidence>
<dbReference type="Proteomes" id="UP000317716">
    <property type="component" value="Unassembled WGS sequence"/>
</dbReference>
<feature type="transmembrane region" description="Helical" evidence="7">
    <location>
        <begin position="132"/>
        <end position="152"/>
    </location>
</feature>
<evidence type="ECO:0000256" key="7">
    <source>
        <dbReference type="SAM" id="Phobius"/>
    </source>
</evidence>
<comment type="subcellular location">
    <subcellularLocation>
        <location evidence="1">Cell membrane</location>
        <topology evidence="1">Multi-pass membrane protein</topology>
    </subcellularLocation>
</comment>
<dbReference type="Pfam" id="PF01554">
    <property type="entry name" value="MatE"/>
    <property type="match status" value="2"/>
</dbReference>
<organism evidence="8 9">
    <name type="scientific">Eiseniibacteriota bacterium</name>
    <dbReference type="NCBI Taxonomy" id="2212470"/>
    <lineage>
        <taxon>Bacteria</taxon>
        <taxon>Candidatus Eiseniibacteriota</taxon>
    </lineage>
</organism>
<dbReference type="NCBIfam" id="TIGR00797">
    <property type="entry name" value="matE"/>
    <property type="match status" value="1"/>
</dbReference>
<evidence type="ECO:0000313" key="9">
    <source>
        <dbReference type="Proteomes" id="UP000317716"/>
    </source>
</evidence>
<feature type="transmembrane region" description="Helical" evidence="7">
    <location>
        <begin position="86"/>
        <end position="112"/>
    </location>
</feature>
<dbReference type="EMBL" id="VBOS01000327">
    <property type="protein sequence ID" value="TMQ52288.1"/>
    <property type="molecule type" value="Genomic_DNA"/>
</dbReference>
<evidence type="ECO:0000256" key="4">
    <source>
        <dbReference type="ARBA" id="ARBA00022692"/>
    </source>
</evidence>
<feature type="transmembrane region" description="Helical" evidence="7">
    <location>
        <begin position="234"/>
        <end position="260"/>
    </location>
</feature>
<dbReference type="PANTHER" id="PTHR43549">
    <property type="entry name" value="MULTIDRUG RESISTANCE PROTEIN YPNP-RELATED"/>
    <property type="match status" value="1"/>
</dbReference>
<comment type="caution">
    <text evidence="8">The sequence shown here is derived from an EMBL/GenBank/DDBJ whole genome shotgun (WGS) entry which is preliminary data.</text>
</comment>
<sequence>MHDLTTGSISRHLLKTTGFMLVTMLFQTLYYLVDLYWVGRLGKEAVAAVGISGNLMFLVLALTQMLGVGTTALVSHASGRKDRQHALLIFNQALVLSVLAGAVFFVIAAALRAGYARALAADADTAARANEYLRWFVPAVALQFPLISMGAALRGTGNFKPGMVVQATTVILNMVLAPFLIFGWVTHHPLGVAGAALATFISIAVGSTWLLLYFRPGVTALEFMPADWKPRVRLWGALLRIGLPAGAEFAMMAVYLFVVYIVSRPFGAAAQAGFGIGMRVLQAGFMPVVALGFAVAPVAGQNFGARRPERVRETFRTAVWMAAGVMALFALACHVAPAAMIRFFSKDPQVVAVGNEYLRIVSWNFVASGIVFVCSSTFQAMGNTVPSLVSSVVRVTVAVIPAFLLSRVAGFELRWIWYLTVASVTLQMLLSLLLVRIEFRSRLELAPAPAPAPAS</sequence>
<dbReference type="GO" id="GO:0042910">
    <property type="term" value="F:xenobiotic transmembrane transporter activity"/>
    <property type="evidence" value="ECO:0007669"/>
    <property type="project" value="InterPro"/>
</dbReference>
<feature type="transmembrane region" description="Helical" evidence="7">
    <location>
        <begin position="12"/>
        <end position="33"/>
    </location>
</feature>
<feature type="transmembrane region" description="Helical" evidence="7">
    <location>
        <begin position="360"/>
        <end position="380"/>
    </location>
</feature>
<evidence type="ECO:0000256" key="1">
    <source>
        <dbReference type="ARBA" id="ARBA00004651"/>
    </source>
</evidence>
<feature type="transmembrane region" description="Helical" evidence="7">
    <location>
        <begin position="191"/>
        <end position="214"/>
    </location>
</feature>
<accession>A0A538SLN8</accession>
<keyword evidence="3" id="KW-1003">Cell membrane</keyword>
<proteinExistence type="predicted"/>
<evidence type="ECO:0000256" key="3">
    <source>
        <dbReference type="ARBA" id="ARBA00022475"/>
    </source>
</evidence>
<dbReference type="PANTHER" id="PTHR43549:SF3">
    <property type="entry name" value="MULTIDRUG RESISTANCE PROTEIN YPNP-RELATED"/>
    <property type="match status" value="1"/>
</dbReference>
<evidence type="ECO:0000256" key="2">
    <source>
        <dbReference type="ARBA" id="ARBA00022448"/>
    </source>
</evidence>